<reference evidence="3" key="1">
    <citation type="journal article" date="2015" name="Nat. Genet.">
        <title>The genome and transcriptome of the zoonotic hookworm Ancylostoma ceylanicum identify infection-specific gene families.</title>
        <authorList>
            <person name="Schwarz E.M."/>
            <person name="Hu Y."/>
            <person name="Antoshechkin I."/>
            <person name="Miller M.M."/>
            <person name="Sternberg P.W."/>
            <person name="Aroian R.V."/>
        </authorList>
    </citation>
    <scope>NUCLEOTIDE SEQUENCE</scope>
    <source>
        <strain evidence="3">HY135</strain>
    </source>
</reference>
<accession>A0A016U464</accession>
<organism evidence="2 3">
    <name type="scientific">Ancylostoma ceylanicum</name>
    <dbReference type="NCBI Taxonomy" id="53326"/>
    <lineage>
        <taxon>Eukaryota</taxon>
        <taxon>Metazoa</taxon>
        <taxon>Ecdysozoa</taxon>
        <taxon>Nematoda</taxon>
        <taxon>Chromadorea</taxon>
        <taxon>Rhabditida</taxon>
        <taxon>Rhabditina</taxon>
        <taxon>Rhabditomorpha</taxon>
        <taxon>Strongyloidea</taxon>
        <taxon>Ancylostomatidae</taxon>
        <taxon>Ancylostomatinae</taxon>
        <taxon>Ancylostoma</taxon>
    </lineage>
</organism>
<proteinExistence type="predicted"/>
<dbReference type="Proteomes" id="UP000024635">
    <property type="component" value="Unassembled WGS sequence"/>
</dbReference>
<gene>
    <name evidence="2" type="primary">Acey_s0059.g3046</name>
    <name evidence="2" type="ORF">Y032_0059g3046</name>
</gene>
<evidence type="ECO:0000256" key="1">
    <source>
        <dbReference type="SAM" id="MobiDB-lite"/>
    </source>
</evidence>
<feature type="region of interest" description="Disordered" evidence="1">
    <location>
        <begin position="58"/>
        <end position="80"/>
    </location>
</feature>
<protein>
    <submittedName>
        <fullName evidence="2">Uncharacterized protein</fullName>
    </submittedName>
</protein>
<keyword evidence="3" id="KW-1185">Reference proteome</keyword>
<evidence type="ECO:0000313" key="3">
    <source>
        <dbReference type="Proteomes" id="UP000024635"/>
    </source>
</evidence>
<sequence length="88" mass="9860">MIEDVVKKTKNTGLRAHLFNTTVLPALTYASKTWALREQDENAVNVIKRSTEKVMLGVTPHASEGGNTKFHPTSTDEDQGRYRVCQVE</sequence>
<evidence type="ECO:0000313" key="2">
    <source>
        <dbReference type="EMBL" id="EYC09776.1"/>
    </source>
</evidence>
<dbReference type="EMBL" id="JARK01001395">
    <property type="protein sequence ID" value="EYC09776.1"/>
    <property type="molecule type" value="Genomic_DNA"/>
</dbReference>
<dbReference type="AlphaFoldDB" id="A0A016U464"/>
<name>A0A016U464_9BILA</name>
<comment type="caution">
    <text evidence="2">The sequence shown here is derived from an EMBL/GenBank/DDBJ whole genome shotgun (WGS) entry which is preliminary data.</text>
</comment>
<dbReference type="OrthoDB" id="5865226at2759"/>